<feature type="domain" description="4Fe-4S ferredoxin-type" evidence="1">
    <location>
        <begin position="70"/>
        <end position="100"/>
    </location>
</feature>
<evidence type="ECO:0000259" key="1">
    <source>
        <dbReference type="PROSITE" id="PS51379"/>
    </source>
</evidence>
<sequence length="113" mass="12521">MKRREFLNIGVQHINFSQQESLKTTDSEEGAKSGIAMIDTGSCSAWTGGDCRMCYIKCPLLDKAIVIEDFKPVVIGENCNGCGICENICSMINGKAFIKVFLKDLWESQGEDF</sequence>
<dbReference type="Proteomes" id="UP000034539">
    <property type="component" value="Unassembled WGS sequence"/>
</dbReference>
<dbReference type="InterPro" id="IPR017896">
    <property type="entry name" value="4Fe4S_Fe-S-bd"/>
</dbReference>
<gene>
    <name evidence="2" type="ORF">UT63_C0059G0008</name>
</gene>
<dbReference type="Gene3D" id="3.30.70.20">
    <property type="match status" value="1"/>
</dbReference>
<reference evidence="2 3" key="1">
    <citation type="journal article" date="2015" name="Nature">
        <title>rRNA introns, odd ribosomes, and small enigmatic genomes across a large radiation of phyla.</title>
        <authorList>
            <person name="Brown C.T."/>
            <person name="Hug L.A."/>
            <person name="Thomas B.C."/>
            <person name="Sharon I."/>
            <person name="Castelle C.J."/>
            <person name="Singh A."/>
            <person name="Wilkins M.J."/>
            <person name="Williams K.H."/>
            <person name="Banfield J.F."/>
        </authorList>
    </citation>
    <scope>NUCLEOTIDE SEQUENCE [LARGE SCALE GENOMIC DNA]</scope>
</reference>
<name>A0A0G0SAN5_9BACT</name>
<protein>
    <submittedName>
        <fullName evidence="2">Conserved hypothetical ferredoxin like protein</fullName>
    </submittedName>
</protein>
<organism evidence="2 3">
    <name type="scientific">Candidatus Gottesmanbacteria bacterium GW2011_GWC2_39_8</name>
    <dbReference type="NCBI Taxonomy" id="1618450"/>
    <lineage>
        <taxon>Bacteria</taxon>
        <taxon>Candidatus Gottesmaniibacteriota</taxon>
    </lineage>
</organism>
<dbReference type="SUPFAM" id="SSF54862">
    <property type="entry name" value="4Fe-4S ferredoxins"/>
    <property type="match status" value="1"/>
</dbReference>
<proteinExistence type="predicted"/>
<dbReference type="EMBL" id="LBXN01000059">
    <property type="protein sequence ID" value="KKR31825.1"/>
    <property type="molecule type" value="Genomic_DNA"/>
</dbReference>
<accession>A0A0G0SAN5</accession>
<evidence type="ECO:0000313" key="3">
    <source>
        <dbReference type="Proteomes" id="UP000034539"/>
    </source>
</evidence>
<evidence type="ECO:0000313" key="2">
    <source>
        <dbReference type="EMBL" id="KKR31825.1"/>
    </source>
</evidence>
<dbReference type="PROSITE" id="PS51379">
    <property type="entry name" value="4FE4S_FER_2"/>
    <property type="match status" value="1"/>
</dbReference>
<comment type="caution">
    <text evidence="2">The sequence shown here is derived from an EMBL/GenBank/DDBJ whole genome shotgun (WGS) entry which is preliminary data.</text>
</comment>
<dbReference type="AlphaFoldDB" id="A0A0G0SAN5"/>